<feature type="coiled-coil region" evidence="1">
    <location>
        <begin position="358"/>
        <end position="420"/>
    </location>
</feature>
<evidence type="ECO:0000256" key="1">
    <source>
        <dbReference type="SAM" id="Coils"/>
    </source>
</evidence>
<feature type="coiled-coil region" evidence="1">
    <location>
        <begin position="730"/>
        <end position="757"/>
    </location>
</feature>
<comment type="caution">
    <text evidence="3">The sequence shown here is derived from an EMBL/GenBank/DDBJ whole genome shotgun (WGS) entry which is preliminary data.</text>
</comment>
<dbReference type="EMBL" id="LVEA01000001">
    <property type="protein sequence ID" value="KYL05358.1"/>
    <property type="molecule type" value="Genomic_DNA"/>
</dbReference>
<evidence type="ECO:0000313" key="4">
    <source>
        <dbReference type="Proteomes" id="UP000075816"/>
    </source>
</evidence>
<feature type="coiled-coil region" evidence="1">
    <location>
        <begin position="57"/>
        <end position="187"/>
    </location>
</feature>
<keyword evidence="1" id="KW-0175">Coiled coil</keyword>
<dbReference type="RefSeq" id="WP_062680948.1">
    <property type="nucleotide sequence ID" value="NZ_LVEA01000001.1"/>
</dbReference>
<proteinExistence type="predicted"/>
<dbReference type="Proteomes" id="UP000075816">
    <property type="component" value="Unassembled WGS sequence"/>
</dbReference>
<organism evidence="3 4">
    <name type="scientific">Fusobacterium necrophorum subsp. funduliforme</name>
    <dbReference type="NCBI Taxonomy" id="143387"/>
    <lineage>
        <taxon>Bacteria</taxon>
        <taxon>Fusobacteriati</taxon>
        <taxon>Fusobacteriota</taxon>
        <taxon>Fusobacteriia</taxon>
        <taxon>Fusobacteriales</taxon>
        <taxon>Fusobacteriaceae</taxon>
        <taxon>Fusobacterium</taxon>
    </lineage>
</organism>
<evidence type="ECO:0000313" key="3">
    <source>
        <dbReference type="EMBL" id="KYL05358.1"/>
    </source>
</evidence>
<feature type="domain" description="Peptidase S74" evidence="2">
    <location>
        <begin position="1376"/>
        <end position="1466"/>
    </location>
</feature>
<sequence length="1466" mass="165417">MDLREIELKVKNEIESFFHTKQDEFYQQVANTIAGKLEIIQNKIEKETTEHMAQNAKLEITAILDDLLTEIETLKNEMLEDVIKRLNKEKKNVSSFIEEYKGTIDAKMSLSLEQLNGNLQTSIQEINEIYNNALQIINSAEKTGVNNIELKLAELKTQLVSDQKTLKDELKNQYEILTEKLQQTEIETLKKINALEQKIRTKLDSDVAAIVQQVLKHKDSIKEEMRLYEVQLEDELSKKKNKLIAEIEVDKQDLLNSMTARKDELLVIIDKERVNQSGKILQKGNEVFSNLVASINGHEQEFQQMNSENVNKFISEIKIVYDQAKLAFLTMFDLVKQRVNAVGDEKNNLLTEKYTEYNRTLEEKRSTSVRELENKKKEITSFLGENKTNGHWKIILDSLNESLENSKRSLNELKEQIIATTLSAKTEAEEYLKTCKEKAVQAIGTENSSMDGNKPSARKSAIDAMEAYKQKTFQEMDGNKDRLVENAVREMVAKEEESSKRVAEKSILQLEKYLSTIQPQFFSEELQNKSEIQLPRDFKSNDRMFVFLNGTLLSKNKDYTFEPNTKKITLKQGNKSGSFVAYELYPNISSTLLTFKFEGTRIGIKHSGDPDSAYQYYDFDDGGITDLCKKEYEKTKTLSDTVERVIQQAAEGGKASSVGGLTADNIKKLSNLIVGNSFMKTLAEAQSEGDSAVGKVYQDEHKILLCLSKPDSTKKTDDPEFLKAFLDISNTALHKALKELDKKLDEFAKNLGQNEQIQALQKKILEELPTLYEPIIKDKKTGFNLEKSDSVSLSSSDSLATSLAVSTVNQTLTTLSEKVTQFIEHQFVDSSSKKLDKGNYQGTAEDLKKEIDGKVDIKNISHDINSDSTVTVASSKAIKTVKTASDNVEKKLIQLQDSTEKNYMEARRSIQVVQGQIQNLETRKENVIAKNTGFNLNKSNDVNSERQDVLATSYAVKLAMDKANSAYQLAGTKMNNLTPKTGFNLDTSNNYQGRSEYKLATEKAVGDLYFYSQDKMLGIERKILQINSSIDSVFSTKDLTSEYKNGSDVNKALNQLGANTLYNEIKSLSGNVSEQQEFLNNNFLNNKTNMQSRQLDKNRSFDFALFTTSYSGELKNFNSYTPGVQFHYQTKTDSWSSDGLLILPNGSATNQSIWFKSNSGSYTQVVDSKNYISILGLENYLLKSNITTRNDVNSDSQVPSSSVLYRLKEKVNKKIDKEDISDAIDLNSSAKVASSKSVKLLNDTLRSHESTHSSLRSSLESHSSRISSLESSTIKSSSITQSIENNSSKIPSSAVVYSINNSKIDKSNIDNYLTNYNYTVPSSQLLNSQISRINNELSSMSSNINKHLRKDISDTMEQNLTVKGTIYCHSDITAFSDIRLKEDLQPIENALEKVNQLHGVTFHMKESKDNKRRTGLIAQEVLEVLPEAVTKDENGYYSLAYGNLVGLLVEAIKELKKEIEELKYGN</sequence>
<reference evidence="3 4" key="1">
    <citation type="submission" date="2016-03" db="EMBL/GenBank/DDBJ databases">
        <title>Comparative genomics of human isolates of Fusobacterium necrophorum.</title>
        <authorList>
            <person name="Jensen A."/>
            <person name="Bank S."/>
            <person name="Andersen P.S."/>
            <person name="Kristensen L.H."/>
            <person name="Prag J."/>
        </authorList>
    </citation>
    <scope>NUCLEOTIDE SEQUENCE [LARGE SCALE GENOMIC DNA]</scope>
    <source>
        <strain evidence="3 4">LS_1264</strain>
    </source>
</reference>
<name>A0A162J8Z5_9FUSO</name>
<dbReference type="InterPro" id="IPR030392">
    <property type="entry name" value="S74_ICA"/>
</dbReference>
<gene>
    <name evidence="3" type="ORF">A2J07_01060</name>
</gene>
<dbReference type="Pfam" id="PF13884">
    <property type="entry name" value="Peptidase_S74"/>
    <property type="match status" value="1"/>
</dbReference>
<accession>A0A162J8Z5</accession>
<protein>
    <recommendedName>
        <fullName evidence="2">Peptidase S74 domain-containing protein</fullName>
    </recommendedName>
</protein>
<dbReference type="PROSITE" id="PS51688">
    <property type="entry name" value="ICA"/>
    <property type="match status" value="1"/>
</dbReference>
<evidence type="ECO:0000259" key="2">
    <source>
        <dbReference type="PROSITE" id="PS51688"/>
    </source>
</evidence>
<feature type="coiled-coil region" evidence="1">
    <location>
        <begin position="903"/>
        <end position="930"/>
    </location>
</feature>